<reference evidence="12" key="2">
    <citation type="submission" date="2014-07" db="EMBL/GenBank/DDBJ databases">
        <title>Genome sequence of Mangrovimonas yunxiaonensis.</title>
        <authorList>
            <person name="Li Y."/>
            <person name="Zheng T."/>
        </authorList>
    </citation>
    <scope>NUCLEOTIDE SEQUENCE [LARGE SCALE GENOMIC DNA]</scope>
    <source>
        <strain evidence="12">LY01</strain>
    </source>
</reference>
<keyword evidence="5" id="KW-0926">Vacuole</keyword>
<feature type="transmembrane region" description="Helical" evidence="9">
    <location>
        <begin position="359"/>
        <end position="381"/>
    </location>
</feature>
<feature type="transmembrane region" description="Helical" evidence="9">
    <location>
        <begin position="506"/>
        <end position="528"/>
    </location>
</feature>
<dbReference type="GO" id="GO:0005774">
    <property type="term" value="C:vacuolar membrane"/>
    <property type="evidence" value="ECO:0007669"/>
    <property type="project" value="UniProtKB-SubCell"/>
</dbReference>
<feature type="transmembrane region" description="Helical" evidence="9">
    <location>
        <begin position="454"/>
        <end position="470"/>
    </location>
</feature>
<evidence type="ECO:0000256" key="2">
    <source>
        <dbReference type="ARBA" id="ARBA00004128"/>
    </source>
</evidence>
<comment type="caution">
    <text evidence="11">The sequence shown here is derived from an EMBL/GenBank/DDBJ whole genome shotgun (WGS) entry which is preliminary data.</text>
</comment>
<name>A0A084TK66_9FLAO</name>
<dbReference type="eggNOG" id="COG2234">
    <property type="taxonomic scope" value="Bacteria"/>
</dbReference>
<dbReference type="GO" id="GO:0008235">
    <property type="term" value="F:metalloexopeptidase activity"/>
    <property type="evidence" value="ECO:0007669"/>
    <property type="project" value="InterPro"/>
</dbReference>
<dbReference type="PANTHER" id="PTHR12147">
    <property type="entry name" value="METALLOPEPTIDASE M28 FAMILY MEMBER"/>
    <property type="match status" value="1"/>
</dbReference>
<dbReference type="OrthoDB" id="9778250at2"/>
<dbReference type="Gene3D" id="3.40.630.10">
    <property type="entry name" value="Zn peptidases"/>
    <property type="match status" value="1"/>
</dbReference>
<sequence>MFKKLGALALLIAAVVWSFQVLLPSDISDIDTPDEAFSTQRALVHLKELSKSPHYLGNQAHTQVRNYLVSELEKLGLQPQIQQGFSLSKWGNLSKPKNIVARIPGTDNSKALLLLSHYDSNPHSSFGASDAGSGVVTILEGIRAFLTKGKPHKNDVIILFTDAEELGLNGADIFVNQHPWAKDVGLVLNFEARGSGGPSYMLVETNQGNANLIKGFVKANPEFPVANSLAYSIYKMLPNDTDLTRFREDQDIDGFNFAFIDDHFDYHTALDTYNRLDRPSLEHQGSYLMPLLSYFSNADLTQIKSHNDNIYFTVPGFKTVIYPFKWIFPALGLAIFLFVLLIVYGAKKGVLTTTAALKGVYAFLLAMLGTAAAGFLLWKSILALFPQYNEMLHGFTYNGHSYILAFACLSLAICFYVYHKFHNTNNTASLLLAPIFFWLLLCTFAGVALKGASFFIIPVYFALLSLFVLIRQKQPNLMLLALLAIPTLVIMAPFVNMFPIGLGLKILFVSCVFVSLSFGFLMPVFGFFKHKKRYAIVFTGLGLWFLIAAFSSSSFSEDRPKPNSLVYLLDADKATANWATYDHILDPWSKSKLGETPKLATTLKSYTAASKYATAFSYVQPAQVKPLAAPTIAISTDTIIDQKRTVEICVTSHRKAERFEVFADTSLVFNKAMINGVNAHTAPSSNTVFGNRSSKRLFSYYITENLPLDLVLTFPANQETTLEFFEATFNLLEHPAFNIKPREANMIPKPFVLNDAVIVKKSITIEAP</sequence>
<evidence type="ECO:0000256" key="1">
    <source>
        <dbReference type="ARBA" id="ARBA00003273"/>
    </source>
</evidence>
<dbReference type="EMBL" id="JPFK01000005">
    <property type="protein sequence ID" value="KFB01102.1"/>
    <property type="molecule type" value="Genomic_DNA"/>
</dbReference>
<feature type="transmembrane region" description="Helical" evidence="9">
    <location>
        <begin position="535"/>
        <end position="555"/>
    </location>
</feature>
<dbReference type="SUPFAM" id="SSF53187">
    <property type="entry name" value="Zn-dependent exopeptidases"/>
    <property type="match status" value="1"/>
</dbReference>
<evidence type="ECO:0000313" key="11">
    <source>
        <dbReference type="EMBL" id="KFB01102.1"/>
    </source>
</evidence>
<comment type="function">
    <text evidence="1">May be involved in vacuolar sorting and osmoregulation.</text>
</comment>
<proteinExistence type="inferred from homology"/>
<dbReference type="Pfam" id="PF04389">
    <property type="entry name" value="Peptidase_M28"/>
    <property type="match status" value="1"/>
</dbReference>
<dbReference type="GO" id="GO:0006508">
    <property type="term" value="P:proteolysis"/>
    <property type="evidence" value="ECO:0007669"/>
    <property type="project" value="InterPro"/>
</dbReference>
<evidence type="ECO:0000256" key="4">
    <source>
        <dbReference type="ARBA" id="ARBA00017435"/>
    </source>
</evidence>
<dbReference type="InterPro" id="IPR007484">
    <property type="entry name" value="Peptidase_M28"/>
</dbReference>
<feature type="domain" description="Peptidase M28" evidence="10">
    <location>
        <begin position="98"/>
        <end position="287"/>
    </location>
</feature>
<organism evidence="11 12">
    <name type="scientific">Mangrovimonas yunxiaonensis</name>
    <dbReference type="NCBI Taxonomy" id="1197477"/>
    <lineage>
        <taxon>Bacteria</taxon>
        <taxon>Pseudomonadati</taxon>
        <taxon>Bacteroidota</taxon>
        <taxon>Flavobacteriia</taxon>
        <taxon>Flavobacteriales</taxon>
        <taxon>Flavobacteriaceae</taxon>
        <taxon>Mangrovimonas</taxon>
    </lineage>
</organism>
<evidence type="ECO:0000256" key="5">
    <source>
        <dbReference type="ARBA" id="ARBA00022554"/>
    </source>
</evidence>
<comment type="similarity">
    <text evidence="3">Belongs to the peptidase M28 family.</text>
</comment>
<evidence type="ECO:0000313" key="12">
    <source>
        <dbReference type="Proteomes" id="UP000028521"/>
    </source>
</evidence>
<dbReference type="Proteomes" id="UP000028521">
    <property type="component" value="Unassembled WGS sequence"/>
</dbReference>
<dbReference type="RefSeq" id="WP_036119781.1">
    <property type="nucleotide sequence ID" value="NZ_BMET01000001.1"/>
</dbReference>
<gene>
    <name evidence="11" type="ORF">IA57_04515</name>
</gene>
<evidence type="ECO:0000256" key="7">
    <source>
        <dbReference type="ARBA" id="ARBA00023180"/>
    </source>
</evidence>
<feature type="transmembrane region" description="Helical" evidence="9">
    <location>
        <begin position="477"/>
        <end position="500"/>
    </location>
</feature>
<reference evidence="11 12" key="1">
    <citation type="journal article" date="2014" name="Genome Announc.">
        <title>Draft Genome Sequence of the Algicidal Bacterium Mangrovimonas yunxiaonensis Strain LY01.</title>
        <authorList>
            <person name="Li Y."/>
            <person name="Zhu H."/>
            <person name="Li C."/>
            <person name="Zhang H."/>
            <person name="Chen Z."/>
            <person name="Zheng W."/>
            <person name="Xu H."/>
            <person name="Zheng T."/>
        </authorList>
    </citation>
    <scope>NUCLEOTIDE SEQUENCE [LARGE SCALE GENOMIC DNA]</scope>
    <source>
        <strain evidence="11 12">LY01</strain>
    </source>
</reference>
<accession>A0A084TK66</accession>
<keyword evidence="6 9" id="KW-1133">Transmembrane helix</keyword>
<comment type="subcellular location">
    <subcellularLocation>
        <location evidence="2">Vacuole membrane</location>
        <topology evidence="2">Multi-pass membrane protein</topology>
    </subcellularLocation>
</comment>
<feature type="transmembrane region" description="Helical" evidence="9">
    <location>
        <begin position="430"/>
        <end position="448"/>
    </location>
</feature>
<evidence type="ECO:0000256" key="9">
    <source>
        <dbReference type="SAM" id="Phobius"/>
    </source>
</evidence>
<evidence type="ECO:0000259" key="10">
    <source>
        <dbReference type="Pfam" id="PF04389"/>
    </source>
</evidence>
<feature type="transmembrane region" description="Helical" evidence="9">
    <location>
        <begin position="326"/>
        <end position="347"/>
    </location>
</feature>
<feature type="transmembrane region" description="Helical" evidence="9">
    <location>
        <begin position="401"/>
        <end position="418"/>
    </location>
</feature>
<dbReference type="STRING" id="1197477.IA57_04515"/>
<evidence type="ECO:0000256" key="6">
    <source>
        <dbReference type="ARBA" id="ARBA00022989"/>
    </source>
</evidence>
<evidence type="ECO:0000256" key="3">
    <source>
        <dbReference type="ARBA" id="ARBA00010918"/>
    </source>
</evidence>
<keyword evidence="7" id="KW-0325">Glycoprotein</keyword>
<dbReference type="InterPro" id="IPR045175">
    <property type="entry name" value="M28_fam"/>
</dbReference>
<dbReference type="PANTHER" id="PTHR12147:SF58">
    <property type="entry name" value="VACUOLAR MEMBRANE PROTEASE"/>
    <property type="match status" value="1"/>
</dbReference>
<protein>
    <recommendedName>
        <fullName evidence="4">Vacuolar membrane protease</fullName>
    </recommendedName>
    <alternativeName>
        <fullName evidence="8">FXNA-related family protease 1</fullName>
    </alternativeName>
</protein>
<keyword evidence="12" id="KW-1185">Reference proteome</keyword>
<keyword evidence="9" id="KW-0812">Transmembrane</keyword>
<evidence type="ECO:0000256" key="8">
    <source>
        <dbReference type="ARBA" id="ARBA00031512"/>
    </source>
</evidence>
<keyword evidence="9" id="KW-0472">Membrane</keyword>
<dbReference type="AlphaFoldDB" id="A0A084TK66"/>